<keyword evidence="2" id="KW-0238">DNA-binding</keyword>
<dbReference type="InterPro" id="IPR039422">
    <property type="entry name" value="MarR/SlyA-like"/>
</dbReference>
<protein>
    <submittedName>
        <fullName evidence="6">MarR family transcriptional regulator</fullName>
    </submittedName>
</protein>
<evidence type="ECO:0000313" key="7">
    <source>
        <dbReference type="Proteomes" id="UP000220246"/>
    </source>
</evidence>
<dbReference type="InterPro" id="IPR036390">
    <property type="entry name" value="WH_DNA-bd_sf"/>
</dbReference>
<reference evidence="7" key="1">
    <citation type="submission" date="2017-09" db="EMBL/GenBank/DDBJ databases">
        <title>FDA dAtabase for Regulatory Grade micrObial Sequences (FDA-ARGOS): Supporting development and validation of Infectious Disease Dx tests.</title>
        <authorList>
            <person name="Minogue T."/>
            <person name="Wolcott M."/>
            <person name="Wasieloski L."/>
            <person name="Aguilar W."/>
            <person name="Moore D."/>
            <person name="Tallon L."/>
            <person name="Sadzewicz L."/>
            <person name="Ott S."/>
            <person name="Zhao X."/>
            <person name="Nagaraj S."/>
            <person name="Vavikolanu K."/>
            <person name="Aluvathingal J."/>
            <person name="Nadendla S."/>
            <person name="Sichtig H."/>
        </authorList>
    </citation>
    <scope>NUCLEOTIDE SEQUENCE [LARGE SCALE GENOMIC DNA]</scope>
    <source>
        <strain evidence="7">FDAARGOS_394</strain>
    </source>
</reference>
<dbReference type="Pfam" id="PF01047">
    <property type="entry name" value="MarR"/>
    <property type="match status" value="1"/>
</dbReference>
<dbReference type="SUPFAM" id="SSF46785">
    <property type="entry name" value="Winged helix' DNA-binding domain"/>
    <property type="match status" value="1"/>
</dbReference>
<dbReference type="SMART" id="SM00347">
    <property type="entry name" value="HTH_MARR"/>
    <property type="match status" value="1"/>
</dbReference>
<dbReference type="PRINTS" id="PR00598">
    <property type="entry name" value="HTHMARR"/>
</dbReference>
<evidence type="ECO:0000313" key="6">
    <source>
        <dbReference type="EMBL" id="PEH89663.1"/>
    </source>
</evidence>
<dbReference type="GO" id="GO:0003700">
    <property type="term" value="F:DNA-binding transcription factor activity"/>
    <property type="evidence" value="ECO:0007669"/>
    <property type="project" value="InterPro"/>
</dbReference>
<keyword evidence="3" id="KW-0804">Transcription</keyword>
<dbReference type="PROSITE" id="PS50995">
    <property type="entry name" value="HTH_MARR_2"/>
    <property type="match status" value="1"/>
</dbReference>
<evidence type="ECO:0000256" key="2">
    <source>
        <dbReference type="ARBA" id="ARBA00023125"/>
    </source>
</evidence>
<dbReference type="InterPro" id="IPR000835">
    <property type="entry name" value="HTH_MarR-typ"/>
</dbReference>
<evidence type="ECO:0000259" key="5">
    <source>
        <dbReference type="PROSITE" id="PS50995"/>
    </source>
</evidence>
<evidence type="ECO:0000256" key="3">
    <source>
        <dbReference type="ARBA" id="ARBA00023163"/>
    </source>
</evidence>
<dbReference type="GO" id="GO:0003677">
    <property type="term" value="F:DNA binding"/>
    <property type="evidence" value="ECO:0007669"/>
    <property type="project" value="UniProtKB-KW"/>
</dbReference>
<name>A0A2A7UWM5_COMTR</name>
<dbReference type="AlphaFoldDB" id="A0A2A7UWM5"/>
<accession>A0A2A7UWM5</accession>
<feature type="domain" description="HTH marR-type" evidence="5">
    <location>
        <begin position="30"/>
        <end position="163"/>
    </location>
</feature>
<dbReference type="GO" id="GO:0006950">
    <property type="term" value="P:response to stress"/>
    <property type="evidence" value="ECO:0007669"/>
    <property type="project" value="TreeGrafter"/>
</dbReference>
<dbReference type="Proteomes" id="UP000220246">
    <property type="component" value="Unassembled WGS sequence"/>
</dbReference>
<feature type="region of interest" description="Disordered" evidence="4">
    <location>
        <begin position="1"/>
        <end position="26"/>
    </location>
</feature>
<evidence type="ECO:0000256" key="4">
    <source>
        <dbReference type="SAM" id="MobiDB-lite"/>
    </source>
</evidence>
<keyword evidence="1" id="KW-0805">Transcription regulation</keyword>
<dbReference type="Gene3D" id="1.10.10.10">
    <property type="entry name" value="Winged helix-like DNA-binding domain superfamily/Winged helix DNA-binding domain"/>
    <property type="match status" value="1"/>
</dbReference>
<dbReference type="PANTHER" id="PTHR33164">
    <property type="entry name" value="TRANSCRIPTIONAL REGULATOR, MARR FAMILY"/>
    <property type="match status" value="1"/>
</dbReference>
<dbReference type="STRING" id="1219032.GCA_001515545_00279"/>
<comment type="caution">
    <text evidence="6">The sequence shown here is derived from an EMBL/GenBank/DDBJ whole genome shotgun (WGS) entry which is preliminary data.</text>
</comment>
<dbReference type="OrthoDB" id="6002259at2"/>
<feature type="compositionally biased region" description="Low complexity" evidence="4">
    <location>
        <begin position="1"/>
        <end position="15"/>
    </location>
</feature>
<evidence type="ECO:0000256" key="1">
    <source>
        <dbReference type="ARBA" id="ARBA00023015"/>
    </source>
</evidence>
<dbReference type="EMBL" id="PDEA01000001">
    <property type="protein sequence ID" value="PEH89663.1"/>
    <property type="molecule type" value="Genomic_DNA"/>
</dbReference>
<proteinExistence type="predicted"/>
<dbReference type="InterPro" id="IPR036388">
    <property type="entry name" value="WH-like_DNA-bd_sf"/>
</dbReference>
<gene>
    <name evidence="6" type="ORF">CRM82_14610</name>
</gene>
<organism evidence="6 7">
    <name type="scientific">Comamonas terrigena</name>
    <dbReference type="NCBI Taxonomy" id="32013"/>
    <lineage>
        <taxon>Bacteria</taxon>
        <taxon>Pseudomonadati</taxon>
        <taxon>Pseudomonadota</taxon>
        <taxon>Betaproteobacteria</taxon>
        <taxon>Burkholderiales</taxon>
        <taxon>Comamonadaceae</taxon>
        <taxon>Comamonas</taxon>
    </lineage>
</organism>
<keyword evidence="7" id="KW-1185">Reference proteome</keyword>
<sequence length="168" mass="18598">MVDAATAPAAASPPSWLDEGPDVPEPPQARARLGRLIGGVYRQWRRQVDQSVKDLGLTDATRAPLLALHAADGPLRQKELAHALLLETSSLVRVLDQLRGMGLLDWDSDPNDRRTKCIALTPRGRKTVARILTRSLEIERSILVDVTPEELVVLRSALEKISRRFDTL</sequence>
<dbReference type="PANTHER" id="PTHR33164:SF64">
    <property type="entry name" value="TRANSCRIPTIONAL REGULATOR SLYA"/>
    <property type="match status" value="1"/>
</dbReference>